<keyword evidence="4 10" id="KW-0067">ATP-binding</keyword>
<evidence type="ECO:0000256" key="8">
    <source>
        <dbReference type="ARBA" id="ARBA00049299"/>
    </source>
</evidence>
<dbReference type="GO" id="GO:0004708">
    <property type="term" value="F:MAP kinase kinase activity"/>
    <property type="evidence" value="ECO:0007669"/>
    <property type="project" value="UniProtKB-EC"/>
</dbReference>
<dbReference type="PANTHER" id="PTHR48013:SF9">
    <property type="entry name" value="DUAL SPECIFICITY MITOGEN-ACTIVATED PROTEIN KINASE KINASE 5"/>
    <property type="match status" value="1"/>
</dbReference>
<comment type="catalytic activity">
    <reaction evidence="8">
        <text>L-threonyl-[protein] + ATP = O-phospho-L-threonyl-[protein] + ADP + H(+)</text>
        <dbReference type="Rhea" id="RHEA:46608"/>
        <dbReference type="Rhea" id="RHEA-COMP:11060"/>
        <dbReference type="Rhea" id="RHEA-COMP:11605"/>
        <dbReference type="ChEBI" id="CHEBI:15378"/>
        <dbReference type="ChEBI" id="CHEBI:30013"/>
        <dbReference type="ChEBI" id="CHEBI:30616"/>
        <dbReference type="ChEBI" id="CHEBI:61977"/>
        <dbReference type="ChEBI" id="CHEBI:456216"/>
        <dbReference type="EC" id="2.7.12.2"/>
    </reaction>
</comment>
<evidence type="ECO:0000256" key="1">
    <source>
        <dbReference type="ARBA" id="ARBA00022679"/>
    </source>
</evidence>
<dbReference type="AlphaFoldDB" id="A0A7S3PNW7"/>
<dbReference type="Gene3D" id="1.10.510.10">
    <property type="entry name" value="Transferase(Phosphotransferase) domain 1"/>
    <property type="match status" value="1"/>
</dbReference>
<comment type="similarity">
    <text evidence="5">Belongs to the protein kinase superfamily. STE Ser/Thr protein kinase family. MAP kinase kinase subfamily.</text>
</comment>
<evidence type="ECO:0000256" key="3">
    <source>
        <dbReference type="ARBA" id="ARBA00022777"/>
    </source>
</evidence>
<dbReference type="InterPro" id="IPR017441">
    <property type="entry name" value="Protein_kinase_ATP_BS"/>
</dbReference>
<dbReference type="PROSITE" id="PS50011">
    <property type="entry name" value="PROTEIN_KINASE_DOM"/>
    <property type="match status" value="1"/>
</dbReference>
<dbReference type="PROSITE" id="PS00108">
    <property type="entry name" value="PROTEIN_KINASE_ST"/>
    <property type="match status" value="1"/>
</dbReference>
<evidence type="ECO:0000256" key="9">
    <source>
        <dbReference type="ARBA" id="ARBA00051693"/>
    </source>
</evidence>
<sequence>MLGLYYEKLMPFIRFLKVLGGGDYTYTCDTDVNSEATETGIKHEPELEPGSLNNCNIGNLFNNLKQNKTKQRLLVNQVYDQQQQQNRYKNGHKHKYGKKILIKYNGTGTGNRYNGNEKESCDENCMHMNVVDLSQKRTNPPVQLPAPLSMSLINEIDIVNLSTKRVTAPVPSLGPCPSPLSVLNEVVLEQFCLCTELELPNNVCSPNDPDSNSELYQYIHVDELGRGSFGTVSLVRHRRTNKQFALKTIDLKRLLRENASEVTSPKEHADFLNDLVLGLRREIRLLQKFRSCPYITKLYHTFVCDETKLVYLCFEDVCDTPLEYFVEHKCSLTFEQLQAVAISMLCALRELHDFGVVHLDVKPGNILINKAGQVKLCDFGAAVEISHAPERVRYTKIYTSPEYFFQGVDPVSSTLQRYEESINIETKDKTNFWESPTLKKSDVWSLGITLLELSIATSPFRDLFEEVDVEEAQRNLNRLYCEYRKIALGLSTQLTTDSLLLSLLKEPHFVCRKVATDRKETSPSSSSSSSPSAAAKQKDDGKFEIWNIISAKLFSEAALDNAEITYSFIDFVERCLRFDEDRRSSVEELCSCHYFVEVFENPHFRIDSNAVEGKVDYDIPLHFAAIRELLQWKNKNK</sequence>
<evidence type="ECO:0000256" key="2">
    <source>
        <dbReference type="ARBA" id="ARBA00022741"/>
    </source>
</evidence>
<dbReference type="InterPro" id="IPR008271">
    <property type="entry name" value="Ser/Thr_kinase_AS"/>
</dbReference>
<name>A0A7S3PNW7_9STRA</name>
<dbReference type="EC" id="2.7.12.2" evidence="6"/>
<evidence type="ECO:0000256" key="7">
    <source>
        <dbReference type="ARBA" id="ARBA00049014"/>
    </source>
</evidence>
<dbReference type="PANTHER" id="PTHR48013">
    <property type="entry name" value="DUAL SPECIFICITY MITOGEN-ACTIVATED PROTEIN KINASE KINASE 5-RELATED"/>
    <property type="match status" value="1"/>
</dbReference>
<gene>
    <name evidence="13" type="ORF">ASTO00021_LOCUS15629</name>
</gene>
<dbReference type="EMBL" id="HBIN01020458">
    <property type="protein sequence ID" value="CAE0445620.1"/>
    <property type="molecule type" value="Transcribed_RNA"/>
</dbReference>
<proteinExistence type="inferred from homology"/>
<dbReference type="SUPFAM" id="SSF56112">
    <property type="entry name" value="Protein kinase-like (PK-like)"/>
    <property type="match status" value="1"/>
</dbReference>
<protein>
    <recommendedName>
        <fullName evidence="6">mitogen-activated protein kinase kinase</fullName>
        <ecNumber evidence="6">2.7.12.2</ecNumber>
    </recommendedName>
</protein>
<dbReference type="Gene3D" id="3.30.200.20">
    <property type="entry name" value="Phosphorylase Kinase, domain 1"/>
    <property type="match status" value="1"/>
</dbReference>
<comment type="catalytic activity">
    <reaction evidence="7">
        <text>L-seryl-[protein] + ATP = O-phospho-L-seryl-[protein] + ADP + H(+)</text>
        <dbReference type="Rhea" id="RHEA:17989"/>
        <dbReference type="Rhea" id="RHEA-COMP:9863"/>
        <dbReference type="Rhea" id="RHEA-COMP:11604"/>
        <dbReference type="ChEBI" id="CHEBI:15378"/>
        <dbReference type="ChEBI" id="CHEBI:29999"/>
        <dbReference type="ChEBI" id="CHEBI:30616"/>
        <dbReference type="ChEBI" id="CHEBI:83421"/>
        <dbReference type="ChEBI" id="CHEBI:456216"/>
        <dbReference type="EC" id="2.7.12.2"/>
    </reaction>
</comment>
<keyword evidence="2 10" id="KW-0547">Nucleotide-binding</keyword>
<evidence type="ECO:0000256" key="6">
    <source>
        <dbReference type="ARBA" id="ARBA00038999"/>
    </source>
</evidence>
<evidence type="ECO:0000256" key="5">
    <source>
        <dbReference type="ARBA" id="ARBA00038035"/>
    </source>
</evidence>
<accession>A0A7S3PNW7</accession>
<reference evidence="13" key="1">
    <citation type="submission" date="2021-01" db="EMBL/GenBank/DDBJ databases">
        <authorList>
            <person name="Corre E."/>
            <person name="Pelletier E."/>
            <person name="Niang G."/>
            <person name="Scheremetjew M."/>
            <person name="Finn R."/>
            <person name="Kale V."/>
            <person name="Holt S."/>
            <person name="Cochrane G."/>
            <person name="Meng A."/>
            <person name="Brown T."/>
            <person name="Cohen L."/>
        </authorList>
    </citation>
    <scope>NUCLEOTIDE SEQUENCE</scope>
    <source>
        <strain evidence="13">GSBS06</strain>
    </source>
</reference>
<feature type="binding site" evidence="10">
    <location>
        <position position="247"/>
    </location>
    <ligand>
        <name>ATP</name>
        <dbReference type="ChEBI" id="CHEBI:30616"/>
    </ligand>
</feature>
<evidence type="ECO:0000313" key="13">
    <source>
        <dbReference type="EMBL" id="CAE0445620.1"/>
    </source>
</evidence>
<dbReference type="PROSITE" id="PS00107">
    <property type="entry name" value="PROTEIN_KINASE_ATP"/>
    <property type="match status" value="1"/>
</dbReference>
<feature type="region of interest" description="Disordered" evidence="11">
    <location>
        <begin position="515"/>
        <end position="536"/>
    </location>
</feature>
<dbReference type="SMART" id="SM00220">
    <property type="entry name" value="S_TKc"/>
    <property type="match status" value="1"/>
</dbReference>
<dbReference type="Pfam" id="PF00069">
    <property type="entry name" value="Pkinase"/>
    <property type="match status" value="1"/>
</dbReference>
<evidence type="ECO:0000259" key="12">
    <source>
        <dbReference type="PROSITE" id="PS50011"/>
    </source>
</evidence>
<feature type="domain" description="Protein kinase" evidence="12">
    <location>
        <begin position="218"/>
        <end position="596"/>
    </location>
</feature>
<dbReference type="InterPro" id="IPR011009">
    <property type="entry name" value="Kinase-like_dom_sf"/>
</dbReference>
<feature type="compositionally biased region" description="Low complexity" evidence="11">
    <location>
        <begin position="522"/>
        <end position="535"/>
    </location>
</feature>
<dbReference type="GO" id="GO:0005524">
    <property type="term" value="F:ATP binding"/>
    <property type="evidence" value="ECO:0007669"/>
    <property type="project" value="UniProtKB-UniRule"/>
</dbReference>
<keyword evidence="3" id="KW-0418">Kinase</keyword>
<organism evidence="13">
    <name type="scientific">Aplanochytrium stocchinoi</name>
    <dbReference type="NCBI Taxonomy" id="215587"/>
    <lineage>
        <taxon>Eukaryota</taxon>
        <taxon>Sar</taxon>
        <taxon>Stramenopiles</taxon>
        <taxon>Bigyra</taxon>
        <taxon>Labyrinthulomycetes</taxon>
        <taxon>Thraustochytrida</taxon>
        <taxon>Thraustochytriidae</taxon>
        <taxon>Aplanochytrium</taxon>
    </lineage>
</organism>
<evidence type="ECO:0000256" key="4">
    <source>
        <dbReference type="ARBA" id="ARBA00022840"/>
    </source>
</evidence>
<evidence type="ECO:0000256" key="10">
    <source>
        <dbReference type="PROSITE-ProRule" id="PRU10141"/>
    </source>
</evidence>
<dbReference type="InterPro" id="IPR000719">
    <property type="entry name" value="Prot_kinase_dom"/>
</dbReference>
<comment type="catalytic activity">
    <reaction evidence="9">
        <text>L-tyrosyl-[protein] + ATP = O-phospho-L-tyrosyl-[protein] + ADP + H(+)</text>
        <dbReference type="Rhea" id="RHEA:10596"/>
        <dbReference type="Rhea" id="RHEA-COMP:10136"/>
        <dbReference type="Rhea" id="RHEA-COMP:20101"/>
        <dbReference type="ChEBI" id="CHEBI:15378"/>
        <dbReference type="ChEBI" id="CHEBI:30616"/>
        <dbReference type="ChEBI" id="CHEBI:46858"/>
        <dbReference type="ChEBI" id="CHEBI:61978"/>
        <dbReference type="ChEBI" id="CHEBI:456216"/>
        <dbReference type="EC" id="2.7.12.2"/>
    </reaction>
</comment>
<keyword evidence="1" id="KW-0808">Transferase</keyword>
<evidence type="ECO:0000256" key="11">
    <source>
        <dbReference type="SAM" id="MobiDB-lite"/>
    </source>
</evidence>